<dbReference type="GO" id="GO:0016740">
    <property type="term" value="F:transferase activity"/>
    <property type="evidence" value="ECO:0007669"/>
    <property type="project" value="UniProtKB-KW"/>
</dbReference>
<name>A0ABQ3C4A8_9FLAO</name>
<dbReference type="InterPro" id="IPR029044">
    <property type="entry name" value="Nucleotide-diphossugar_trans"/>
</dbReference>
<dbReference type="SUPFAM" id="SSF53448">
    <property type="entry name" value="Nucleotide-diphospho-sugar transferases"/>
    <property type="match status" value="1"/>
</dbReference>
<evidence type="ECO:0000313" key="5">
    <source>
        <dbReference type="EMBL" id="GGZ63528.1"/>
    </source>
</evidence>
<protein>
    <submittedName>
        <fullName evidence="5">Glycosyl transferase family 2</fullName>
    </submittedName>
</protein>
<dbReference type="Proteomes" id="UP000615593">
    <property type="component" value="Unassembled WGS sequence"/>
</dbReference>
<evidence type="ECO:0000259" key="4">
    <source>
        <dbReference type="Pfam" id="PF00535"/>
    </source>
</evidence>
<dbReference type="Gene3D" id="3.90.550.10">
    <property type="entry name" value="Spore Coat Polysaccharide Biosynthesis Protein SpsA, Chain A"/>
    <property type="match status" value="1"/>
</dbReference>
<evidence type="ECO:0000256" key="1">
    <source>
        <dbReference type="ARBA" id="ARBA00006739"/>
    </source>
</evidence>
<dbReference type="InterPro" id="IPR001173">
    <property type="entry name" value="Glyco_trans_2-like"/>
</dbReference>
<dbReference type="Pfam" id="PF00535">
    <property type="entry name" value="Glycos_transf_2"/>
    <property type="match status" value="1"/>
</dbReference>
<evidence type="ECO:0000256" key="2">
    <source>
        <dbReference type="ARBA" id="ARBA00022676"/>
    </source>
</evidence>
<sequence length="337" mass="39255">MKIAVVILNWNGRKLLETFLPSVVNYSEEAQIYLADNASEDDSVAYVEENFPHIEIIQNKENGGYAKGYNDALKYVEEDIFILLNSDVEVTENWLQPLLFHFENHPKTAILQPKILSYQDKEKFDYAGACGGFVDKLGYPYCRGRIFATLEEDEGQYNKAQRIGWASGACFAIRKKVFFETGKFDEDYFAHQEEIDLCWRAHHLNYEIWAIPEAKVYHLGGGTLHAMHPKKTYLNFRNSLFNLVKNKKKHVFLSIFTRMLLDGLAGIKFVAELKPRHFIAILKAHFSFYRQLNKMIKKRNTNYNKENFSPLKSIVWQYYVEKNTKYSALKKPALNNC</sequence>
<reference evidence="6" key="1">
    <citation type="journal article" date="2019" name="Int. J. Syst. Evol. Microbiol.">
        <title>The Global Catalogue of Microorganisms (GCM) 10K type strain sequencing project: providing services to taxonomists for standard genome sequencing and annotation.</title>
        <authorList>
            <consortium name="The Broad Institute Genomics Platform"/>
            <consortium name="The Broad Institute Genome Sequencing Center for Infectious Disease"/>
            <person name="Wu L."/>
            <person name="Ma J."/>
        </authorList>
    </citation>
    <scope>NUCLEOTIDE SEQUENCE [LARGE SCALE GENOMIC DNA]</scope>
    <source>
        <strain evidence="6">KCTC 12708</strain>
    </source>
</reference>
<dbReference type="RefSeq" id="WP_027885404.1">
    <property type="nucleotide sequence ID" value="NZ_BMWY01000009.1"/>
</dbReference>
<keyword evidence="2" id="KW-0328">Glycosyltransferase</keyword>
<dbReference type="PANTHER" id="PTHR43179:SF12">
    <property type="entry name" value="GALACTOFURANOSYLTRANSFERASE GLFT2"/>
    <property type="match status" value="1"/>
</dbReference>
<comment type="caution">
    <text evidence="5">The sequence shown here is derived from an EMBL/GenBank/DDBJ whole genome shotgun (WGS) entry which is preliminary data.</text>
</comment>
<dbReference type="CDD" id="cd04186">
    <property type="entry name" value="GT_2_like_c"/>
    <property type="match status" value="1"/>
</dbReference>
<feature type="domain" description="Glycosyltransferase 2-like" evidence="4">
    <location>
        <begin position="5"/>
        <end position="178"/>
    </location>
</feature>
<evidence type="ECO:0000313" key="6">
    <source>
        <dbReference type="Proteomes" id="UP000615593"/>
    </source>
</evidence>
<comment type="similarity">
    <text evidence="1">Belongs to the glycosyltransferase 2 family.</text>
</comment>
<dbReference type="PANTHER" id="PTHR43179">
    <property type="entry name" value="RHAMNOSYLTRANSFERASE WBBL"/>
    <property type="match status" value="1"/>
</dbReference>
<dbReference type="EMBL" id="BMWY01000009">
    <property type="protein sequence ID" value="GGZ63528.1"/>
    <property type="molecule type" value="Genomic_DNA"/>
</dbReference>
<keyword evidence="6" id="KW-1185">Reference proteome</keyword>
<evidence type="ECO:0000256" key="3">
    <source>
        <dbReference type="ARBA" id="ARBA00022679"/>
    </source>
</evidence>
<dbReference type="GeneID" id="94370286"/>
<proteinExistence type="inferred from homology"/>
<organism evidence="5 6">
    <name type="scientific">Mesonia mobilis</name>
    <dbReference type="NCBI Taxonomy" id="369791"/>
    <lineage>
        <taxon>Bacteria</taxon>
        <taxon>Pseudomonadati</taxon>
        <taxon>Bacteroidota</taxon>
        <taxon>Flavobacteriia</taxon>
        <taxon>Flavobacteriales</taxon>
        <taxon>Flavobacteriaceae</taxon>
        <taxon>Mesonia</taxon>
    </lineage>
</organism>
<keyword evidence="3 5" id="KW-0808">Transferase</keyword>
<accession>A0ABQ3C4A8</accession>
<gene>
    <name evidence="5" type="ORF">GCM10008088_26220</name>
</gene>